<proteinExistence type="predicted"/>
<evidence type="ECO:0008006" key="3">
    <source>
        <dbReference type="Google" id="ProtNLM"/>
    </source>
</evidence>
<protein>
    <recommendedName>
        <fullName evidence="3">HNH endonuclease</fullName>
    </recommendedName>
</protein>
<comment type="caution">
    <text evidence="1">The sequence shown here is derived from an EMBL/GenBank/DDBJ whole genome shotgun (WGS) entry which is preliminary data.</text>
</comment>
<organism evidence="1 2">
    <name type="scientific">Hungatella hathewayi</name>
    <dbReference type="NCBI Taxonomy" id="154046"/>
    <lineage>
        <taxon>Bacteria</taxon>
        <taxon>Bacillati</taxon>
        <taxon>Bacillota</taxon>
        <taxon>Clostridia</taxon>
        <taxon>Lachnospirales</taxon>
        <taxon>Lachnospiraceae</taxon>
        <taxon>Hungatella</taxon>
    </lineage>
</organism>
<evidence type="ECO:0000313" key="2">
    <source>
        <dbReference type="Proteomes" id="UP000434223"/>
    </source>
</evidence>
<accession>A0AAW9WIE8</accession>
<evidence type="ECO:0000313" key="1">
    <source>
        <dbReference type="EMBL" id="MUB64969.1"/>
    </source>
</evidence>
<name>A0AAW9WIE8_9FIRM</name>
<reference evidence="1 2" key="1">
    <citation type="submission" date="2019-09" db="EMBL/GenBank/DDBJ databases">
        <title>Draft genome sequencing of Hungatella hathewayi 123Y-2.</title>
        <authorList>
            <person name="Lv Q."/>
            <person name="Li S."/>
        </authorList>
    </citation>
    <scope>NUCLEOTIDE SEQUENCE [LARGE SCALE GENOMIC DNA]</scope>
    <source>
        <strain evidence="1 2">123Y-2</strain>
    </source>
</reference>
<sequence>MAKEYAQAFYHSKKWKDCRRSYINNRIMIDGGMCEKCHERLGYIVHHKVRITPDNINDPEITLNWDNLRWECKVCHDEEEGHGLNKKAALLVAFDASGQPIPLPPPLNKGVGGF</sequence>
<dbReference type="Proteomes" id="UP000434223">
    <property type="component" value="Unassembled WGS sequence"/>
</dbReference>
<dbReference type="AlphaFoldDB" id="A0AAW9WIE8"/>
<dbReference type="RefSeq" id="WP_055652370.1">
    <property type="nucleotide sequence ID" value="NZ_CZAZ01000060.1"/>
</dbReference>
<gene>
    <name evidence="1" type="ORF">GNE07_18230</name>
</gene>
<dbReference type="EMBL" id="WNME01000012">
    <property type="protein sequence ID" value="MUB64969.1"/>
    <property type="molecule type" value="Genomic_DNA"/>
</dbReference>